<sequence>MLEPSIRPALEHFCESWSSMIGMLKTNYLVEPLLNRKINCETTEGESYVLTLTDTEAAITSGKDAWAHATFKTDAGGWLDLLQGKLNFLTLAMQGRMRTTLDETLIHIRLGITVQLLALMRPMS</sequence>
<dbReference type="Pfam" id="PF02036">
    <property type="entry name" value="SCP2"/>
    <property type="match status" value="1"/>
</dbReference>
<dbReference type="PROSITE" id="PS00289">
    <property type="entry name" value="PTX_1"/>
    <property type="match status" value="1"/>
</dbReference>
<accession>A0A419F3Y2</accession>
<evidence type="ECO:0000313" key="2">
    <source>
        <dbReference type="EMBL" id="RJP73142.1"/>
    </source>
</evidence>
<dbReference type="SUPFAM" id="SSF55718">
    <property type="entry name" value="SCP-like"/>
    <property type="match status" value="1"/>
</dbReference>
<dbReference type="Gene3D" id="3.30.1050.10">
    <property type="entry name" value="SCP2 sterol-binding domain"/>
    <property type="match status" value="1"/>
</dbReference>
<dbReference type="EMBL" id="QZKI01000031">
    <property type="protein sequence ID" value="RJP73142.1"/>
    <property type="molecule type" value="Genomic_DNA"/>
</dbReference>
<feature type="domain" description="SCP2" evidence="1">
    <location>
        <begin position="38"/>
        <end position="98"/>
    </location>
</feature>
<feature type="non-terminal residue" evidence="2">
    <location>
        <position position="124"/>
    </location>
</feature>
<dbReference type="InterPro" id="IPR036527">
    <property type="entry name" value="SCP2_sterol-bd_dom_sf"/>
</dbReference>
<gene>
    <name evidence="2" type="ORF">C4532_04805</name>
</gene>
<proteinExistence type="predicted"/>
<dbReference type="Proteomes" id="UP000285961">
    <property type="component" value="Unassembled WGS sequence"/>
</dbReference>
<dbReference type="AlphaFoldDB" id="A0A419F3Y2"/>
<evidence type="ECO:0000259" key="1">
    <source>
        <dbReference type="Pfam" id="PF02036"/>
    </source>
</evidence>
<dbReference type="InterPro" id="IPR003033">
    <property type="entry name" value="SCP2_sterol-bd_dom"/>
</dbReference>
<name>A0A419F3Y2_9BACT</name>
<reference evidence="2 3" key="1">
    <citation type="journal article" date="2017" name="ISME J.">
        <title>Energy and carbon metabolisms in a deep terrestrial subsurface fluid microbial community.</title>
        <authorList>
            <person name="Momper L."/>
            <person name="Jungbluth S.P."/>
            <person name="Lee M.D."/>
            <person name="Amend J.P."/>
        </authorList>
    </citation>
    <scope>NUCLEOTIDE SEQUENCE [LARGE SCALE GENOMIC DNA]</scope>
    <source>
        <strain evidence="2">SURF_17</strain>
    </source>
</reference>
<evidence type="ECO:0000313" key="3">
    <source>
        <dbReference type="Proteomes" id="UP000285961"/>
    </source>
</evidence>
<comment type="caution">
    <text evidence="2">The sequence shown here is derived from an EMBL/GenBank/DDBJ whole genome shotgun (WGS) entry which is preliminary data.</text>
</comment>
<protein>
    <recommendedName>
        <fullName evidence="1">SCP2 domain-containing protein</fullName>
    </recommendedName>
</protein>
<dbReference type="InterPro" id="IPR030476">
    <property type="entry name" value="Pentaxin_CS"/>
</dbReference>
<organism evidence="2 3">
    <name type="scientific">Candidatus Abyssobacteria bacterium SURF_17</name>
    <dbReference type="NCBI Taxonomy" id="2093361"/>
    <lineage>
        <taxon>Bacteria</taxon>
        <taxon>Pseudomonadati</taxon>
        <taxon>Candidatus Hydrogenedentota</taxon>
        <taxon>Candidatus Abyssobacteria</taxon>
    </lineage>
</organism>